<feature type="transmembrane region" description="Helical" evidence="2">
    <location>
        <begin position="86"/>
        <end position="108"/>
    </location>
</feature>
<evidence type="ECO:0000256" key="1">
    <source>
        <dbReference type="SAM" id="MobiDB-lite"/>
    </source>
</evidence>
<protein>
    <submittedName>
        <fullName evidence="3">Uncharacterized protein</fullName>
    </submittedName>
</protein>
<sequence length="293" mass="29272">MCVWLGMEGDGDETRHVVIMCAVSNWISDELPSRYQLSLREDDKGRVFGRCARLRSHPGRQAMYPLCRRGSYIKARRQGARIRNSSTMGFVSAAALVLVVAVAANAQYAVPDPYTGLVFVYPGLVPGYNAPLIRLERSPQRYQGGNRPNNRPGGNRPGNFQGGGANGFNQGGFNQGGYPGGANGFNQGGLPGGANGFNQGGLHGGGAGFPAVGGASGSSSFASSSSQSFNQGGLGGTSASASNSNAGTSSFGSGGLGAGAANAGASGSAGGIGGIGGSNSAANAGTQTVAVGK</sequence>
<feature type="compositionally biased region" description="Low complexity" evidence="1">
    <location>
        <begin position="144"/>
        <end position="159"/>
    </location>
</feature>
<name>A0A8S1E1T5_9INSE</name>
<keyword evidence="2" id="KW-1133">Transmembrane helix</keyword>
<accession>A0A8S1E1T5</accession>
<keyword evidence="2" id="KW-0812">Transmembrane</keyword>
<keyword evidence="4" id="KW-1185">Reference proteome</keyword>
<keyword evidence="2" id="KW-0472">Membrane</keyword>
<feature type="transmembrane region" description="Helical" evidence="2">
    <location>
        <begin position="114"/>
        <end position="133"/>
    </location>
</feature>
<organism evidence="3 4">
    <name type="scientific">Cloeon dipterum</name>
    <dbReference type="NCBI Taxonomy" id="197152"/>
    <lineage>
        <taxon>Eukaryota</taxon>
        <taxon>Metazoa</taxon>
        <taxon>Ecdysozoa</taxon>
        <taxon>Arthropoda</taxon>
        <taxon>Hexapoda</taxon>
        <taxon>Insecta</taxon>
        <taxon>Pterygota</taxon>
        <taxon>Palaeoptera</taxon>
        <taxon>Ephemeroptera</taxon>
        <taxon>Pisciforma</taxon>
        <taxon>Baetidae</taxon>
        <taxon>Cloeon</taxon>
    </lineage>
</organism>
<feature type="compositionally biased region" description="Gly residues" evidence="1">
    <location>
        <begin position="160"/>
        <end position="185"/>
    </location>
</feature>
<dbReference type="AlphaFoldDB" id="A0A8S1E1T5"/>
<comment type="caution">
    <text evidence="3">The sequence shown here is derived from an EMBL/GenBank/DDBJ whole genome shotgun (WGS) entry which is preliminary data.</text>
</comment>
<dbReference type="EMBL" id="CADEPI010000523">
    <property type="protein sequence ID" value="CAB3386969.1"/>
    <property type="molecule type" value="Genomic_DNA"/>
</dbReference>
<dbReference type="Proteomes" id="UP000494165">
    <property type="component" value="Unassembled WGS sequence"/>
</dbReference>
<feature type="compositionally biased region" description="Low complexity" evidence="1">
    <location>
        <begin position="214"/>
        <end position="251"/>
    </location>
</feature>
<proteinExistence type="predicted"/>
<evidence type="ECO:0000313" key="3">
    <source>
        <dbReference type="EMBL" id="CAB3386969.1"/>
    </source>
</evidence>
<evidence type="ECO:0000256" key="2">
    <source>
        <dbReference type="SAM" id="Phobius"/>
    </source>
</evidence>
<evidence type="ECO:0000313" key="4">
    <source>
        <dbReference type="Proteomes" id="UP000494165"/>
    </source>
</evidence>
<feature type="region of interest" description="Disordered" evidence="1">
    <location>
        <begin position="214"/>
        <end position="253"/>
    </location>
</feature>
<gene>
    <name evidence="3" type="ORF">CLODIP_2_CD09727</name>
</gene>
<reference evidence="3 4" key="1">
    <citation type="submission" date="2020-04" db="EMBL/GenBank/DDBJ databases">
        <authorList>
            <person name="Alioto T."/>
            <person name="Alioto T."/>
            <person name="Gomez Garrido J."/>
        </authorList>
    </citation>
    <scope>NUCLEOTIDE SEQUENCE [LARGE SCALE GENOMIC DNA]</scope>
</reference>
<feature type="region of interest" description="Disordered" evidence="1">
    <location>
        <begin position="139"/>
        <end position="185"/>
    </location>
</feature>